<evidence type="ECO:0000256" key="3">
    <source>
        <dbReference type="ARBA" id="ARBA00022553"/>
    </source>
</evidence>
<dbReference type="PRINTS" id="PR00344">
    <property type="entry name" value="BCTRLSENSOR"/>
</dbReference>
<dbReference type="InterPro" id="IPR005467">
    <property type="entry name" value="His_kinase_dom"/>
</dbReference>
<dbReference type="InterPro" id="IPR003594">
    <property type="entry name" value="HATPase_dom"/>
</dbReference>
<dbReference type="GO" id="GO:0000155">
    <property type="term" value="F:phosphorelay sensor kinase activity"/>
    <property type="evidence" value="ECO:0007669"/>
    <property type="project" value="InterPro"/>
</dbReference>
<keyword evidence="12" id="KW-1185">Reference proteome</keyword>
<dbReference type="EC" id="2.7.13.3" evidence="2"/>
<feature type="modified residue" description="4-aspartylphosphate" evidence="8">
    <location>
        <position position="50"/>
    </location>
</feature>
<dbReference type="InterPro" id="IPR003661">
    <property type="entry name" value="HisK_dim/P_dom"/>
</dbReference>
<dbReference type="SUPFAM" id="SSF55874">
    <property type="entry name" value="ATPase domain of HSP90 chaperone/DNA topoisomerase II/histidine kinase"/>
    <property type="match status" value="1"/>
</dbReference>
<dbReference type="Proteomes" id="UP000223749">
    <property type="component" value="Chromosome"/>
</dbReference>
<feature type="domain" description="Response regulatory" evidence="10">
    <location>
        <begin position="1"/>
        <end position="118"/>
    </location>
</feature>
<dbReference type="FunFam" id="1.10.287.130:FF:000001">
    <property type="entry name" value="Two-component sensor histidine kinase"/>
    <property type="match status" value="1"/>
</dbReference>
<dbReference type="SMART" id="SM00448">
    <property type="entry name" value="REC"/>
    <property type="match status" value="1"/>
</dbReference>
<dbReference type="InterPro" id="IPR036890">
    <property type="entry name" value="HATPase_C_sf"/>
</dbReference>
<dbReference type="Gene3D" id="3.30.565.10">
    <property type="entry name" value="Histidine kinase-like ATPase, C-terminal domain"/>
    <property type="match status" value="1"/>
</dbReference>
<keyword evidence="5 11" id="KW-0418">Kinase</keyword>
<dbReference type="GO" id="GO:0005886">
    <property type="term" value="C:plasma membrane"/>
    <property type="evidence" value="ECO:0007669"/>
    <property type="project" value="TreeGrafter"/>
</dbReference>
<dbReference type="SMART" id="SM00387">
    <property type="entry name" value="HATPase_c"/>
    <property type="match status" value="1"/>
</dbReference>
<evidence type="ECO:0000313" key="11">
    <source>
        <dbReference type="EMBL" id="ATP58284.1"/>
    </source>
</evidence>
<dbReference type="RefSeq" id="WP_099440187.1">
    <property type="nucleotide sequence ID" value="NZ_CP024091.1"/>
</dbReference>
<dbReference type="Pfam" id="PF00512">
    <property type="entry name" value="HisKA"/>
    <property type="match status" value="1"/>
</dbReference>
<dbReference type="AlphaFoldDB" id="A0A2D1U9U4"/>
<dbReference type="InterPro" id="IPR001789">
    <property type="entry name" value="Sig_transdc_resp-reg_receiver"/>
</dbReference>
<accession>A0A2D1U9U4</accession>
<evidence type="ECO:0000256" key="5">
    <source>
        <dbReference type="ARBA" id="ARBA00022777"/>
    </source>
</evidence>
<comment type="catalytic activity">
    <reaction evidence="1">
        <text>ATP + protein L-histidine = ADP + protein N-phospho-L-histidine.</text>
        <dbReference type="EC" id="2.7.13.3"/>
    </reaction>
</comment>
<dbReference type="CDD" id="cd00082">
    <property type="entry name" value="HisKA"/>
    <property type="match status" value="1"/>
</dbReference>
<dbReference type="SUPFAM" id="SSF52172">
    <property type="entry name" value="CheY-like"/>
    <property type="match status" value="1"/>
</dbReference>
<evidence type="ECO:0000256" key="4">
    <source>
        <dbReference type="ARBA" id="ARBA00022679"/>
    </source>
</evidence>
<sequence>MILIVDDTPENLISLKRVLERHNFEVDTASSGEEALKKVLKNEYVLIILDVQMPGMDGFEVAEAISGYSKAKETAIIFLSAVNKELKFITRGYSSGGLDYITKPVDMDILLLKVKTFYRIYEQSRKLIEIQKALLDEIEYRKQAERKKDEFISIASHELKTPLTSVKGYMQLLGRSVEKGDIPTVKKHLEKAQIQLEKLHELIADLLDISKIESGKLKFNKKTFIIDELLDSVIDIIRQSNPEFNIIIKGQKGIEVYADEMRVEQVIINFLTNAIKYSPGTDEIHINVDLIDNKIYVGVRDFGIGIAADQQKSVFDKFYRVEETSIHFQGLGIGLFITAEIIKRHGGEIGVKSTLGEGSEFYFILPLNSDTDAD</sequence>
<evidence type="ECO:0000256" key="6">
    <source>
        <dbReference type="ARBA" id="ARBA00023012"/>
    </source>
</evidence>
<name>A0A2D1U9U4_9SPHI</name>
<evidence type="ECO:0000256" key="8">
    <source>
        <dbReference type="PROSITE-ProRule" id="PRU00169"/>
    </source>
</evidence>
<proteinExistence type="predicted"/>
<evidence type="ECO:0000259" key="9">
    <source>
        <dbReference type="PROSITE" id="PS50109"/>
    </source>
</evidence>
<dbReference type="InterPro" id="IPR011006">
    <property type="entry name" value="CheY-like_superfamily"/>
</dbReference>
<dbReference type="Gene3D" id="1.10.287.130">
    <property type="match status" value="1"/>
</dbReference>
<dbReference type="OrthoDB" id="9781208at2"/>
<dbReference type="FunFam" id="3.30.565.10:FF:000006">
    <property type="entry name" value="Sensor histidine kinase WalK"/>
    <property type="match status" value="1"/>
</dbReference>
<gene>
    <name evidence="11" type="ORF">CPT03_18355</name>
</gene>
<keyword evidence="7" id="KW-0472">Membrane</keyword>
<evidence type="ECO:0000256" key="1">
    <source>
        <dbReference type="ARBA" id="ARBA00000085"/>
    </source>
</evidence>
<evidence type="ECO:0000256" key="2">
    <source>
        <dbReference type="ARBA" id="ARBA00012438"/>
    </source>
</evidence>
<dbReference type="PANTHER" id="PTHR43047:SF72">
    <property type="entry name" value="OSMOSENSING HISTIDINE PROTEIN KINASE SLN1"/>
    <property type="match status" value="1"/>
</dbReference>
<keyword evidence="6" id="KW-0902">Two-component regulatory system</keyword>
<evidence type="ECO:0000313" key="12">
    <source>
        <dbReference type="Proteomes" id="UP000223749"/>
    </source>
</evidence>
<dbReference type="EMBL" id="CP024091">
    <property type="protein sequence ID" value="ATP58284.1"/>
    <property type="molecule type" value="Genomic_DNA"/>
</dbReference>
<dbReference type="PROSITE" id="PS50109">
    <property type="entry name" value="HIS_KIN"/>
    <property type="match status" value="1"/>
</dbReference>
<dbReference type="Pfam" id="PF00072">
    <property type="entry name" value="Response_reg"/>
    <property type="match status" value="1"/>
</dbReference>
<dbReference type="InterPro" id="IPR004358">
    <property type="entry name" value="Sig_transdc_His_kin-like_C"/>
</dbReference>
<dbReference type="GO" id="GO:0009927">
    <property type="term" value="F:histidine phosphotransfer kinase activity"/>
    <property type="evidence" value="ECO:0007669"/>
    <property type="project" value="TreeGrafter"/>
</dbReference>
<organism evidence="11 12">
    <name type="scientific">Pedobacter ginsengisoli</name>
    <dbReference type="NCBI Taxonomy" id="363852"/>
    <lineage>
        <taxon>Bacteria</taxon>
        <taxon>Pseudomonadati</taxon>
        <taxon>Bacteroidota</taxon>
        <taxon>Sphingobacteriia</taxon>
        <taxon>Sphingobacteriales</taxon>
        <taxon>Sphingobacteriaceae</taxon>
        <taxon>Pedobacter</taxon>
    </lineage>
</organism>
<evidence type="ECO:0000259" key="10">
    <source>
        <dbReference type="PROSITE" id="PS50110"/>
    </source>
</evidence>
<dbReference type="PROSITE" id="PS50110">
    <property type="entry name" value="RESPONSE_REGULATORY"/>
    <property type="match status" value="1"/>
</dbReference>
<dbReference type="Pfam" id="PF02518">
    <property type="entry name" value="HATPase_c"/>
    <property type="match status" value="1"/>
</dbReference>
<keyword evidence="3 8" id="KW-0597">Phosphoprotein</keyword>
<dbReference type="Gene3D" id="3.40.50.2300">
    <property type="match status" value="1"/>
</dbReference>
<reference evidence="11 12" key="1">
    <citation type="submission" date="2017-10" db="EMBL/GenBank/DDBJ databases">
        <title>Whole genome of Pedobacter ginsengisoli T01R-27 isolated from tomato rhizosphere.</title>
        <authorList>
            <person name="Weon H.-Y."/>
            <person name="Lee S.A."/>
            <person name="Sang M.K."/>
            <person name="Song J."/>
        </authorList>
    </citation>
    <scope>NUCLEOTIDE SEQUENCE [LARGE SCALE GENOMIC DNA]</scope>
    <source>
        <strain evidence="11 12">T01R-27</strain>
    </source>
</reference>
<dbReference type="PANTHER" id="PTHR43047">
    <property type="entry name" value="TWO-COMPONENT HISTIDINE PROTEIN KINASE"/>
    <property type="match status" value="1"/>
</dbReference>
<protein>
    <recommendedName>
        <fullName evidence="2">histidine kinase</fullName>
        <ecNumber evidence="2">2.7.13.3</ecNumber>
    </recommendedName>
</protein>
<evidence type="ECO:0000256" key="7">
    <source>
        <dbReference type="ARBA" id="ARBA00023136"/>
    </source>
</evidence>
<dbReference type="SMART" id="SM00388">
    <property type="entry name" value="HisKA"/>
    <property type="match status" value="1"/>
</dbReference>
<dbReference type="KEGG" id="pgs:CPT03_18355"/>
<feature type="domain" description="Histidine kinase" evidence="9">
    <location>
        <begin position="154"/>
        <end position="369"/>
    </location>
</feature>
<keyword evidence="4" id="KW-0808">Transferase</keyword>